<sequence>MILAQAYETNLDRLRRYAAFSCGSEGLGDGVVSEALEDVLTTVSSAENANLIALFQKLDATLRNTPHGEGSMFAELGRWRQLTPRERRVIMLYILEGFSSRDVVRITGMGRGEVKAIIARARMIYADRFPVRIGLIGGDAELRETIEAALLPVGHRLLWAVTPEDAADPAALPPASLVVIAHEGDTPEKGPQSALDLCSGHACPVILAFDGATEDRLNSRYWTMPLDGLDDATLFNSILVRALLFSG</sequence>
<name>A0A069E5Y0_9PROT</name>
<dbReference type="AlphaFoldDB" id="A0A069E5Y0"/>
<dbReference type="Gene3D" id="1.10.1740.10">
    <property type="match status" value="1"/>
</dbReference>
<dbReference type="GO" id="GO:0003677">
    <property type="term" value="F:DNA binding"/>
    <property type="evidence" value="ECO:0007669"/>
    <property type="project" value="InterPro"/>
</dbReference>
<proteinExistence type="predicted"/>
<dbReference type="Proteomes" id="UP000027446">
    <property type="component" value="Unassembled WGS sequence"/>
</dbReference>
<dbReference type="OrthoDB" id="7618603at2"/>
<dbReference type="PATRIC" id="fig|1280949.3.peg.1401"/>
<dbReference type="Pfam" id="PF08281">
    <property type="entry name" value="Sigma70_r4_2"/>
    <property type="match status" value="1"/>
</dbReference>
<keyword evidence="3" id="KW-1185">Reference proteome</keyword>
<accession>A0A069E5Y0</accession>
<organism evidence="2 3">
    <name type="scientific">Hyphomonas adhaerens MHS-3</name>
    <dbReference type="NCBI Taxonomy" id="1280949"/>
    <lineage>
        <taxon>Bacteria</taxon>
        <taxon>Pseudomonadati</taxon>
        <taxon>Pseudomonadota</taxon>
        <taxon>Alphaproteobacteria</taxon>
        <taxon>Hyphomonadales</taxon>
        <taxon>Hyphomonadaceae</taxon>
        <taxon>Hyphomonas</taxon>
    </lineage>
</organism>
<evidence type="ECO:0000313" key="3">
    <source>
        <dbReference type="Proteomes" id="UP000027446"/>
    </source>
</evidence>
<feature type="domain" description="RNA polymerase sigma factor 70 region 4 type 2" evidence="1">
    <location>
        <begin position="81"/>
        <end position="122"/>
    </location>
</feature>
<evidence type="ECO:0000313" key="2">
    <source>
        <dbReference type="EMBL" id="KCZ85389.1"/>
    </source>
</evidence>
<dbReference type="InterPro" id="IPR013324">
    <property type="entry name" value="RNA_pol_sigma_r3/r4-like"/>
</dbReference>
<dbReference type="SUPFAM" id="SSF88659">
    <property type="entry name" value="Sigma3 and sigma4 domains of RNA polymerase sigma factors"/>
    <property type="match status" value="1"/>
</dbReference>
<dbReference type="RefSeq" id="WP_035570166.1">
    <property type="nucleotide sequence ID" value="NZ_ARYH01000001.1"/>
</dbReference>
<dbReference type="GO" id="GO:0016987">
    <property type="term" value="F:sigma factor activity"/>
    <property type="evidence" value="ECO:0007669"/>
    <property type="project" value="InterPro"/>
</dbReference>
<evidence type="ECO:0000259" key="1">
    <source>
        <dbReference type="Pfam" id="PF08281"/>
    </source>
</evidence>
<dbReference type="EMBL" id="ARYH01000001">
    <property type="protein sequence ID" value="KCZ85389.1"/>
    <property type="molecule type" value="Genomic_DNA"/>
</dbReference>
<comment type="caution">
    <text evidence="2">The sequence shown here is derived from an EMBL/GenBank/DDBJ whole genome shotgun (WGS) entry which is preliminary data.</text>
</comment>
<dbReference type="InterPro" id="IPR036388">
    <property type="entry name" value="WH-like_DNA-bd_sf"/>
</dbReference>
<dbReference type="InterPro" id="IPR013249">
    <property type="entry name" value="RNA_pol_sigma70_r4_t2"/>
</dbReference>
<dbReference type="CDD" id="cd06171">
    <property type="entry name" value="Sigma70_r4"/>
    <property type="match status" value="1"/>
</dbReference>
<dbReference type="STRING" id="1280949.HAD_06890"/>
<gene>
    <name evidence="2" type="ORF">HAD_06890</name>
</gene>
<dbReference type="Gene3D" id="1.10.10.10">
    <property type="entry name" value="Winged helix-like DNA-binding domain superfamily/Winged helix DNA-binding domain"/>
    <property type="match status" value="1"/>
</dbReference>
<protein>
    <submittedName>
        <fullName evidence="2">Two-component response regulator</fullName>
    </submittedName>
</protein>
<dbReference type="GO" id="GO:0006352">
    <property type="term" value="P:DNA-templated transcription initiation"/>
    <property type="evidence" value="ECO:0007669"/>
    <property type="project" value="InterPro"/>
</dbReference>
<reference evidence="2 3" key="1">
    <citation type="journal article" date="2014" name="Antonie Van Leeuwenhoek">
        <title>Hyphomonas beringensis sp. nov. and Hyphomonas chukchiensis sp. nov., isolated from surface seawater of the Bering Sea and Chukchi Sea.</title>
        <authorList>
            <person name="Li C."/>
            <person name="Lai Q."/>
            <person name="Li G."/>
            <person name="Dong C."/>
            <person name="Wang J."/>
            <person name="Liao Y."/>
            <person name="Shao Z."/>
        </authorList>
    </citation>
    <scope>NUCLEOTIDE SEQUENCE [LARGE SCALE GENOMIC DNA]</scope>
    <source>
        <strain evidence="2 3">MHS-3</strain>
    </source>
</reference>